<dbReference type="AlphaFoldDB" id="A0A9P5V2G3"/>
<dbReference type="OrthoDB" id="10454044at2759"/>
<dbReference type="EMBL" id="JAAAUQ010001890">
    <property type="protein sequence ID" value="KAF9131415.1"/>
    <property type="molecule type" value="Genomic_DNA"/>
</dbReference>
<accession>A0A9P5V2G3</accession>
<keyword evidence="1" id="KW-1133">Transmembrane helix</keyword>
<sequence>MGLIDLDYVTTNLEALGITTDTTTTTPQCSINFLIKSNINSASPSDLTYTLVSTIPSLDTTGIPDVSPATDFVCAVNTQGVFTTVLDHNWPQTYGQQKLGYVKDVLTHAVYSVHESADAVYFATFNESTKVLVTAGTWSTIIKYHNSSYYTIKDPDNAMSVGELTTFTNDITHMDYFIPIGEGTCASSFALMKKNGVIYAFGNENGSKYTRETNQTAIMDAIGVATGPSTNTSEGSSGSPSPVLIIIGLGVGIIAVGMLLFWV</sequence>
<reference evidence="2" key="1">
    <citation type="journal article" date="2020" name="Fungal Divers.">
        <title>Resolving the Mortierellaceae phylogeny through synthesis of multi-gene phylogenetics and phylogenomics.</title>
        <authorList>
            <person name="Vandepol N."/>
            <person name="Liber J."/>
            <person name="Desiro A."/>
            <person name="Na H."/>
            <person name="Kennedy M."/>
            <person name="Barry K."/>
            <person name="Grigoriev I.V."/>
            <person name="Miller A.N."/>
            <person name="O'Donnell K."/>
            <person name="Stajich J.E."/>
            <person name="Bonito G."/>
        </authorList>
    </citation>
    <scope>NUCLEOTIDE SEQUENCE</scope>
    <source>
        <strain evidence="2">NRRL 6426</strain>
    </source>
</reference>
<evidence type="ECO:0000313" key="2">
    <source>
        <dbReference type="EMBL" id="KAF9131415.1"/>
    </source>
</evidence>
<organism evidence="2 3">
    <name type="scientific">Linnemannia schmuckeri</name>
    <dbReference type="NCBI Taxonomy" id="64567"/>
    <lineage>
        <taxon>Eukaryota</taxon>
        <taxon>Fungi</taxon>
        <taxon>Fungi incertae sedis</taxon>
        <taxon>Mucoromycota</taxon>
        <taxon>Mortierellomycotina</taxon>
        <taxon>Mortierellomycetes</taxon>
        <taxon>Mortierellales</taxon>
        <taxon>Mortierellaceae</taxon>
        <taxon>Linnemannia</taxon>
    </lineage>
</organism>
<feature type="transmembrane region" description="Helical" evidence="1">
    <location>
        <begin position="243"/>
        <end position="262"/>
    </location>
</feature>
<gene>
    <name evidence="2" type="ORF">BG015_003866</name>
</gene>
<keyword evidence="1" id="KW-0812">Transmembrane</keyword>
<evidence type="ECO:0000313" key="3">
    <source>
        <dbReference type="Proteomes" id="UP000748756"/>
    </source>
</evidence>
<comment type="caution">
    <text evidence="2">The sequence shown here is derived from an EMBL/GenBank/DDBJ whole genome shotgun (WGS) entry which is preliminary data.</text>
</comment>
<proteinExistence type="predicted"/>
<keyword evidence="3" id="KW-1185">Reference proteome</keyword>
<keyword evidence="1" id="KW-0472">Membrane</keyword>
<dbReference type="Proteomes" id="UP000748756">
    <property type="component" value="Unassembled WGS sequence"/>
</dbReference>
<evidence type="ECO:0000256" key="1">
    <source>
        <dbReference type="SAM" id="Phobius"/>
    </source>
</evidence>
<protein>
    <submittedName>
        <fullName evidence="2">Uncharacterized protein</fullName>
    </submittedName>
</protein>
<name>A0A9P5V2G3_9FUNG</name>